<name>A0AA35KT63_9SAUR</name>
<dbReference type="AlphaFoldDB" id="A0AA35KT63"/>
<dbReference type="EMBL" id="OX395133">
    <property type="protein sequence ID" value="CAI5783147.1"/>
    <property type="molecule type" value="Genomic_DNA"/>
</dbReference>
<reference evidence="1" key="1">
    <citation type="submission" date="2022-12" db="EMBL/GenBank/DDBJ databases">
        <authorList>
            <person name="Alioto T."/>
            <person name="Alioto T."/>
            <person name="Gomez Garrido J."/>
        </authorList>
    </citation>
    <scope>NUCLEOTIDE SEQUENCE</scope>
</reference>
<protein>
    <submittedName>
        <fullName evidence="1">Uncharacterized protein</fullName>
    </submittedName>
</protein>
<evidence type="ECO:0000313" key="1">
    <source>
        <dbReference type="EMBL" id="CAI5783147.1"/>
    </source>
</evidence>
<organism evidence="1 2">
    <name type="scientific">Podarcis lilfordi</name>
    <name type="common">Lilford's wall lizard</name>
    <dbReference type="NCBI Taxonomy" id="74358"/>
    <lineage>
        <taxon>Eukaryota</taxon>
        <taxon>Metazoa</taxon>
        <taxon>Chordata</taxon>
        <taxon>Craniata</taxon>
        <taxon>Vertebrata</taxon>
        <taxon>Euteleostomi</taxon>
        <taxon>Lepidosauria</taxon>
        <taxon>Squamata</taxon>
        <taxon>Bifurcata</taxon>
        <taxon>Unidentata</taxon>
        <taxon>Episquamata</taxon>
        <taxon>Laterata</taxon>
        <taxon>Lacertibaenia</taxon>
        <taxon>Lacertidae</taxon>
        <taxon>Podarcis</taxon>
    </lineage>
</organism>
<keyword evidence="2" id="KW-1185">Reference proteome</keyword>
<evidence type="ECO:0000313" key="2">
    <source>
        <dbReference type="Proteomes" id="UP001178461"/>
    </source>
</evidence>
<sequence length="153" mass="16725">MQHFSSNNFRVIISEYKNVAGRPPALLTVESQEAGPVDFSHCTMSVCVQKSNSYLWCDGTQKLVSIEPLFNETCELTPKPGGVECCEVATRIPGRKGRFSVIAPVRILLCVNGFCSGSRSIFALRNDSGENSALKASLISHSVISTLLIMKER</sequence>
<accession>A0AA35KT63</accession>
<gene>
    <name evidence="1" type="ORF">PODLI_1B027347</name>
</gene>
<proteinExistence type="predicted"/>
<dbReference type="Proteomes" id="UP001178461">
    <property type="component" value="Chromosome 8"/>
</dbReference>